<comment type="caution">
    <text evidence="2">The sequence shown here is derived from an EMBL/GenBank/DDBJ whole genome shotgun (WGS) entry which is preliminary data.</text>
</comment>
<keyword evidence="3" id="KW-1185">Reference proteome</keyword>
<gene>
    <name evidence="2" type="ORF">GMARGA_LOCUS41855</name>
</gene>
<accession>A0ABN7XGC3</accession>
<evidence type="ECO:0000313" key="3">
    <source>
        <dbReference type="Proteomes" id="UP000789901"/>
    </source>
</evidence>
<protein>
    <submittedName>
        <fullName evidence="2">9644_t:CDS:1</fullName>
    </submittedName>
</protein>
<dbReference type="EMBL" id="CAJVQB010119142">
    <property type="protein sequence ID" value="CAG8853034.1"/>
    <property type="molecule type" value="Genomic_DNA"/>
</dbReference>
<evidence type="ECO:0000313" key="2">
    <source>
        <dbReference type="EMBL" id="CAG8853034.1"/>
    </source>
</evidence>
<feature type="compositionally biased region" description="Acidic residues" evidence="1">
    <location>
        <begin position="34"/>
        <end position="43"/>
    </location>
</feature>
<evidence type="ECO:0000256" key="1">
    <source>
        <dbReference type="SAM" id="MobiDB-lite"/>
    </source>
</evidence>
<proteinExistence type="predicted"/>
<name>A0ABN7XGC3_GIGMA</name>
<sequence length="119" mass="13910">SNPIELFPSSFHDFTENNKELSKKPKELSKELEELSEELDESTNPDVENHETSELTSLKEFGQFLDVWVDILTSEIEEITLIYEDKNEMLTSKVEDIDYPALDSKAKWDLRILFNNKLQ</sequence>
<feature type="non-terminal residue" evidence="2">
    <location>
        <position position="119"/>
    </location>
</feature>
<organism evidence="2 3">
    <name type="scientific">Gigaspora margarita</name>
    <dbReference type="NCBI Taxonomy" id="4874"/>
    <lineage>
        <taxon>Eukaryota</taxon>
        <taxon>Fungi</taxon>
        <taxon>Fungi incertae sedis</taxon>
        <taxon>Mucoromycota</taxon>
        <taxon>Glomeromycotina</taxon>
        <taxon>Glomeromycetes</taxon>
        <taxon>Diversisporales</taxon>
        <taxon>Gigasporaceae</taxon>
        <taxon>Gigaspora</taxon>
    </lineage>
</organism>
<dbReference type="Proteomes" id="UP000789901">
    <property type="component" value="Unassembled WGS sequence"/>
</dbReference>
<feature type="compositionally biased region" description="Basic and acidic residues" evidence="1">
    <location>
        <begin position="16"/>
        <end position="33"/>
    </location>
</feature>
<feature type="non-terminal residue" evidence="2">
    <location>
        <position position="1"/>
    </location>
</feature>
<feature type="region of interest" description="Disordered" evidence="1">
    <location>
        <begin position="16"/>
        <end position="52"/>
    </location>
</feature>
<reference evidence="2 3" key="1">
    <citation type="submission" date="2021-06" db="EMBL/GenBank/DDBJ databases">
        <authorList>
            <person name="Kallberg Y."/>
            <person name="Tangrot J."/>
            <person name="Rosling A."/>
        </authorList>
    </citation>
    <scope>NUCLEOTIDE SEQUENCE [LARGE SCALE GENOMIC DNA]</scope>
    <source>
        <strain evidence="2 3">120-4 pot B 10/14</strain>
    </source>
</reference>